<name>A0ABU3DWW2_9FLAO</name>
<dbReference type="PRINTS" id="PR00473">
    <property type="entry name" value="GALCTOKINASE"/>
</dbReference>
<keyword evidence="5" id="KW-0299">Galactose metabolism</keyword>
<evidence type="ECO:0000313" key="10">
    <source>
        <dbReference type="EMBL" id="MDT0688202.1"/>
    </source>
</evidence>
<dbReference type="PRINTS" id="PR00959">
    <property type="entry name" value="MEVGALKINASE"/>
</dbReference>
<dbReference type="InterPro" id="IPR000705">
    <property type="entry name" value="Galactokinase"/>
</dbReference>
<keyword evidence="5" id="KW-0119">Carbohydrate metabolism</keyword>
<dbReference type="NCBIfam" id="TIGR00131">
    <property type="entry name" value="gal_kin"/>
    <property type="match status" value="1"/>
</dbReference>
<protein>
    <recommendedName>
        <fullName evidence="6">Galactokinase</fullName>
        <ecNumber evidence="6">2.7.1.6</ecNumber>
    </recommendedName>
</protein>
<dbReference type="InterPro" id="IPR019539">
    <property type="entry name" value="GalKase_N"/>
</dbReference>
<accession>A0ABU3DWW2</accession>
<keyword evidence="4" id="KW-0067">ATP-binding</keyword>
<comment type="caution">
    <text evidence="10">The sequence shown here is derived from an EMBL/GenBank/DDBJ whole genome shotgun (WGS) entry which is preliminary data.</text>
</comment>
<dbReference type="PIRSF" id="PIRSF000530">
    <property type="entry name" value="Galactokinase"/>
    <property type="match status" value="1"/>
</dbReference>
<dbReference type="PANTHER" id="PTHR10457">
    <property type="entry name" value="MEVALONATE KINASE/GALACTOKINASE"/>
    <property type="match status" value="1"/>
</dbReference>
<dbReference type="PROSITE" id="PS00106">
    <property type="entry name" value="GALACTOKINASE"/>
    <property type="match status" value="1"/>
</dbReference>
<dbReference type="Pfam" id="PF00288">
    <property type="entry name" value="GHMP_kinases_N"/>
    <property type="match status" value="1"/>
</dbReference>
<dbReference type="SUPFAM" id="SSF54211">
    <property type="entry name" value="Ribosomal protein S5 domain 2-like"/>
    <property type="match status" value="1"/>
</dbReference>
<feature type="domain" description="Galactokinase N-terminal" evidence="9">
    <location>
        <begin position="13"/>
        <end position="54"/>
    </location>
</feature>
<proteinExistence type="inferred from homology"/>
<dbReference type="PANTHER" id="PTHR10457:SF7">
    <property type="entry name" value="GALACTOKINASE-RELATED"/>
    <property type="match status" value="1"/>
</dbReference>
<dbReference type="InterPro" id="IPR014721">
    <property type="entry name" value="Ribsml_uS5_D2-typ_fold_subgr"/>
</dbReference>
<evidence type="ECO:0000256" key="4">
    <source>
        <dbReference type="ARBA" id="ARBA00022840"/>
    </source>
</evidence>
<dbReference type="EMBL" id="JAVRHM010000001">
    <property type="protein sequence ID" value="MDT0688202.1"/>
    <property type="molecule type" value="Genomic_DNA"/>
</dbReference>
<evidence type="ECO:0000256" key="1">
    <source>
        <dbReference type="ARBA" id="ARBA00006566"/>
    </source>
</evidence>
<evidence type="ECO:0000256" key="5">
    <source>
        <dbReference type="ARBA" id="ARBA00023144"/>
    </source>
</evidence>
<dbReference type="Proteomes" id="UP001261624">
    <property type="component" value="Unassembled WGS sequence"/>
</dbReference>
<dbReference type="InterPro" id="IPR013750">
    <property type="entry name" value="GHMP_kinase_C_dom"/>
</dbReference>
<dbReference type="InterPro" id="IPR020568">
    <property type="entry name" value="Ribosomal_Su5_D2-typ_SF"/>
</dbReference>
<keyword evidence="10" id="KW-0808">Transferase</keyword>
<dbReference type="GO" id="GO:0004335">
    <property type="term" value="F:galactokinase activity"/>
    <property type="evidence" value="ECO:0007669"/>
    <property type="project" value="UniProtKB-EC"/>
</dbReference>
<evidence type="ECO:0000259" key="9">
    <source>
        <dbReference type="Pfam" id="PF10509"/>
    </source>
</evidence>
<dbReference type="InterPro" id="IPR036554">
    <property type="entry name" value="GHMP_kinase_C_sf"/>
</dbReference>
<gene>
    <name evidence="10" type="primary">galK</name>
    <name evidence="10" type="ORF">RM549_00270</name>
</gene>
<dbReference type="InterPro" id="IPR006206">
    <property type="entry name" value="Mevalonate/galactokinase"/>
</dbReference>
<evidence type="ECO:0000259" key="8">
    <source>
        <dbReference type="Pfam" id="PF08544"/>
    </source>
</evidence>
<evidence type="ECO:0000313" key="11">
    <source>
        <dbReference type="Proteomes" id="UP001261624"/>
    </source>
</evidence>
<dbReference type="InterPro" id="IPR006204">
    <property type="entry name" value="GHMP_kinase_N_dom"/>
</dbReference>
<evidence type="ECO:0000256" key="6">
    <source>
        <dbReference type="NCBIfam" id="TIGR00131"/>
    </source>
</evidence>
<dbReference type="Pfam" id="PF10509">
    <property type="entry name" value="GalKase_gal_bdg"/>
    <property type="match status" value="1"/>
</dbReference>
<comment type="similarity">
    <text evidence="1">Belongs to the GHMP kinase family. GalK subfamily.</text>
</comment>
<sequence>MENSENKKAYPKQFSDFNSEVKVASPGRINLIGEHTDYNNGFVMPTAIDKKIYFDFRKNESEDNCQIYSLTFDSYFEFNLNDFSKAEDSWKNYLLGVIDEIQKLGKKLKGFDCIIESELPIGAGISSSAALECGFAAGLNQLFNLDLSKQDIVELSQRAENNFVGSNCGIMDQFASVMSKKDHIILLDCKSLETEYIPADFKNCKLLLLNTNVSHSIADSEYNTRRAECEEAVSIIQKKYPEAASLREVTFEMLEEFKAELPEKSYQRCVYVLKENDRVQKASAAMKSGKLKEFGELMYESHEGLQHNYEVSCTELDFMVEFSRNKDFIYGSRMMGGGFGGCTINLIEADKIKEYSEEISEAYFKKFNRKMDVISVSAGEGTIIEEFKA</sequence>
<dbReference type="SUPFAM" id="SSF55060">
    <property type="entry name" value="GHMP Kinase, C-terminal domain"/>
    <property type="match status" value="1"/>
</dbReference>
<keyword evidence="2" id="KW-0547">Nucleotide-binding</keyword>
<feature type="domain" description="GHMP kinase N-terminal" evidence="7">
    <location>
        <begin position="92"/>
        <end position="179"/>
    </location>
</feature>
<dbReference type="InterPro" id="IPR019741">
    <property type="entry name" value="Galactokinase_CS"/>
</dbReference>
<reference evidence="10 11" key="1">
    <citation type="submission" date="2023-09" db="EMBL/GenBank/DDBJ databases">
        <authorList>
            <person name="Rey-Velasco X."/>
        </authorList>
    </citation>
    <scope>NUCLEOTIDE SEQUENCE [LARGE SCALE GENOMIC DNA]</scope>
    <source>
        <strain evidence="10 11">F188</strain>
    </source>
</reference>
<evidence type="ECO:0000256" key="2">
    <source>
        <dbReference type="ARBA" id="ARBA00022741"/>
    </source>
</evidence>
<dbReference type="Gene3D" id="3.30.70.890">
    <property type="entry name" value="GHMP kinase, C-terminal domain"/>
    <property type="match status" value="1"/>
</dbReference>
<feature type="domain" description="GHMP kinase C-terminal" evidence="8">
    <location>
        <begin position="284"/>
        <end position="360"/>
    </location>
</feature>
<keyword evidence="11" id="KW-1185">Reference proteome</keyword>
<keyword evidence="3" id="KW-0418">Kinase</keyword>
<dbReference type="EC" id="2.7.1.6" evidence="6"/>
<dbReference type="Gene3D" id="3.30.230.10">
    <property type="match status" value="1"/>
</dbReference>
<evidence type="ECO:0000259" key="7">
    <source>
        <dbReference type="Pfam" id="PF00288"/>
    </source>
</evidence>
<organism evidence="10 11">
    <name type="scientific">Autumnicola patrickiae</name>
    <dbReference type="NCBI Taxonomy" id="3075591"/>
    <lineage>
        <taxon>Bacteria</taxon>
        <taxon>Pseudomonadati</taxon>
        <taxon>Bacteroidota</taxon>
        <taxon>Flavobacteriia</taxon>
        <taxon>Flavobacteriales</taxon>
        <taxon>Flavobacteriaceae</taxon>
        <taxon>Autumnicola</taxon>
    </lineage>
</organism>
<dbReference type="Pfam" id="PF08544">
    <property type="entry name" value="GHMP_kinases_C"/>
    <property type="match status" value="1"/>
</dbReference>
<dbReference type="RefSeq" id="WP_311679536.1">
    <property type="nucleotide sequence ID" value="NZ_JAVRHM010000001.1"/>
</dbReference>
<evidence type="ECO:0000256" key="3">
    <source>
        <dbReference type="ARBA" id="ARBA00022777"/>
    </source>
</evidence>